<evidence type="ECO:0000313" key="1">
    <source>
        <dbReference type="EMBL" id="KGF49403.1"/>
    </source>
</evidence>
<name>A0A096AQP4_9BACT</name>
<accession>A0A096AQP4</accession>
<sequence>MKEPCNLPPLLGQPLTDFRNGVAFKEMLIRNHWEGYVFKEEERSNTYCLLDATKLTEPRHKLFRRDALL</sequence>
<proteinExistence type="predicted"/>
<evidence type="ECO:0000313" key="2">
    <source>
        <dbReference type="Proteomes" id="UP000029578"/>
    </source>
</evidence>
<comment type="caution">
    <text evidence="1">The sequence shown here is derived from an EMBL/GenBank/DDBJ whole genome shotgun (WGS) entry which is preliminary data.</text>
</comment>
<gene>
    <name evidence="1" type="ORF">HMPREF0661_05845</name>
</gene>
<dbReference type="Proteomes" id="UP000029578">
    <property type="component" value="Unassembled WGS sequence"/>
</dbReference>
<dbReference type="EMBL" id="JRNS01000305">
    <property type="protein sequence ID" value="KGF49403.1"/>
    <property type="molecule type" value="Genomic_DNA"/>
</dbReference>
<organism evidence="1 2">
    <name type="scientific">Prevotella melaninogenica DNF00666</name>
    <dbReference type="NCBI Taxonomy" id="1401073"/>
    <lineage>
        <taxon>Bacteria</taxon>
        <taxon>Pseudomonadati</taxon>
        <taxon>Bacteroidota</taxon>
        <taxon>Bacteroidia</taxon>
        <taxon>Bacteroidales</taxon>
        <taxon>Prevotellaceae</taxon>
        <taxon>Prevotella</taxon>
    </lineage>
</organism>
<reference evidence="1 2" key="1">
    <citation type="submission" date="2014-07" db="EMBL/GenBank/DDBJ databases">
        <authorList>
            <person name="McCorrison J."/>
            <person name="Sanka R."/>
            <person name="Torralba M."/>
            <person name="Gillis M."/>
            <person name="Haft D.H."/>
            <person name="Methe B."/>
            <person name="Sutton G."/>
            <person name="Nelson K.E."/>
        </authorList>
    </citation>
    <scope>NUCLEOTIDE SEQUENCE [LARGE SCALE GENOMIC DNA]</scope>
    <source>
        <strain evidence="1 2">DNF00666</strain>
    </source>
</reference>
<protein>
    <submittedName>
        <fullName evidence="1">Uncharacterized protein</fullName>
    </submittedName>
</protein>
<dbReference type="AlphaFoldDB" id="A0A096AQP4"/>